<sequence>MPSPSPTKNEASKSNQSTSPLTPSRRSLYRGSASSRGQSVSPKKRQAKTPLHIRMNLTETQMDRITDAFTNKVNSSSPGRARQRLEETPTKSTAQSQQGASSRRKMTYSLSSSGGDGESRVASTTFSDLMPKRQGDIFAASLAERRQQPAPALIQVGDRRTAARTPHRAQLELVSHAVSPLSPRRGRRQGGADSGEVSPYYPSGQPESFYTRNTTSDSSDANVNGPVMDMYKAWAQRTSPIEYPEPPPRVQSLAQLPRRSKSTSDGLASDGMRFSEGPPPPLPTLNPARGTAVQPADSPLFSPLALYFRGNDFPSIKKGEKTMIGHNGWLERTGKASEKVKKTPQKKAGILESIKKIAKDMTAEFSNPNRRSQSAAKEAGVAHVPISLNAREQSLLYCELEFHLTSALNEFITAELDKGHLVPDNLKKISDWWNGQGRPKVVGFRYDLETQLELVGLHVNDFNFYGRRQSNPIEIAGLLDGMKTNARQIRVRTFCQPDPVMAKQLVDAQSLFNMINSSNAQQAALAEIAQFFKVIVERERDYRERRVREVRKTRMQQPRQDTESHQQAHKQQQQQQQQQQRERFDRGRTAYEASGAHGYEVAEDPLPYAR</sequence>
<protein>
    <submittedName>
        <fullName evidence="2">Uncharacterized protein</fullName>
    </submittedName>
</protein>
<feature type="region of interest" description="Disordered" evidence="1">
    <location>
        <begin position="173"/>
        <end position="224"/>
    </location>
</feature>
<comment type="caution">
    <text evidence="2">The sequence shown here is derived from an EMBL/GenBank/DDBJ whole genome shotgun (WGS) entry which is preliminary data.</text>
</comment>
<dbReference type="STRING" id="45235.A0A2K3Q6I7"/>
<evidence type="ECO:0000313" key="2">
    <source>
        <dbReference type="EMBL" id="PNY23172.1"/>
    </source>
</evidence>
<gene>
    <name evidence="2" type="ORF">TCAP_06889</name>
</gene>
<evidence type="ECO:0000256" key="1">
    <source>
        <dbReference type="SAM" id="MobiDB-lite"/>
    </source>
</evidence>
<feature type="compositionally biased region" description="Polar residues" evidence="1">
    <location>
        <begin position="205"/>
        <end position="222"/>
    </location>
</feature>
<feature type="compositionally biased region" description="Polar residues" evidence="1">
    <location>
        <begin position="1"/>
        <end position="25"/>
    </location>
</feature>
<reference evidence="2 3" key="1">
    <citation type="submission" date="2017-08" db="EMBL/GenBank/DDBJ databases">
        <title>Harnessing the power of phylogenomics to disentangle the directionality and signatures of interkingdom host jumping in the parasitic fungal genus Tolypocladium.</title>
        <authorList>
            <person name="Quandt C.A."/>
            <person name="Patterson W."/>
            <person name="Spatafora J.W."/>
        </authorList>
    </citation>
    <scope>NUCLEOTIDE SEQUENCE [LARGE SCALE GENOMIC DNA]</scope>
    <source>
        <strain evidence="2 3">CBS 113982</strain>
    </source>
</reference>
<feature type="compositionally biased region" description="Basic and acidic residues" evidence="1">
    <location>
        <begin position="580"/>
        <end position="589"/>
    </location>
</feature>
<dbReference type="EMBL" id="NRSZ01001131">
    <property type="protein sequence ID" value="PNY23172.1"/>
    <property type="molecule type" value="Genomic_DNA"/>
</dbReference>
<organism evidence="2 3">
    <name type="scientific">Tolypocladium capitatum</name>
    <dbReference type="NCBI Taxonomy" id="45235"/>
    <lineage>
        <taxon>Eukaryota</taxon>
        <taxon>Fungi</taxon>
        <taxon>Dikarya</taxon>
        <taxon>Ascomycota</taxon>
        <taxon>Pezizomycotina</taxon>
        <taxon>Sordariomycetes</taxon>
        <taxon>Hypocreomycetidae</taxon>
        <taxon>Hypocreales</taxon>
        <taxon>Ophiocordycipitaceae</taxon>
        <taxon>Tolypocladium</taxon>
    </lineage>
</organism>
<feature type="region of interest" description="Disordered" evidence="1">
    <location>
        <begin position="545"/>
        <end position="610"/>
    </location>
</feature>
<feature type="region of interest" description="Disordered" evidence="1">
    <location>
        <begin position="1"/>
        <end position="128"/>
    </location>
</feature>
<proteinExistence type="predicted"/>
<accession>A0A2K3Q6I7</accession>
<dbReference type="AlphaFoldDB" id="A0A2K3Q6I7"/>
<feature type="region of interest" description="Disordered" evidence="1">
    <location>
        <begin position="240"/>
        <end position="296"/>
    </location>
</feature>
<feature type="compositionally biased region" description="Polar residues" evidence="1">
    <location>
        <begin position="68"/>
        <end position="78"/>
    </location>
</feature>
<feature type="compositionally biased region" description="Low complexity" evidence="1">
    <location>
        <begin position="569"/>
        <end position="579"/>
    </location>
</feature>
<feature type="compositionally biased region" description="Polar residues" evidence="1">
    <location>
        <begin position="32"/>
        <end position="41"/>
    </location>
</feature>
<keyword evidence="3" id="KW-1185">Reference proteome</keyword>
<name>A0A2K3Q6I7_9HYPO</name>
<dbReference type="Proteomes" id="UP000236621">
    <property type="component" value="Unassembled WGS sequence"/>
</dbReference>
<feature type="compositionally biased region" description="Polar residues" evidence="1">
    <location>
        <begin position="90"/>
        <end position="101"/>
    </location>
</feature>
<evidence type="ECO:0000313" key="3">
    <source>
        <dbReference type="Proteomes" id="UP000236621"/>
    </source>
</evidence>
<dbReference type="OrthoDB" id="5229017at2759"/>